<evidence type="ECO:0000313" key="4">
    <source>
        <dbReference type="Proteomes" id="UP000002051"/>
    </source>
</evidence>
<feature type="transmembrane region" description="Helical" evidence="1">
    <location>
        <begin position="12"/>
        <end position="35"/>
    </location>
</feature>
<evidence type="ECO:0000313" key="3">
    <source>
        <dbReference type="EnsemblPlants" id="KEH30306"/>
    </source>
</evidence>
<gene>
    <name evidence="2" type="ordered locus">MTR_4g066700</name>
</gene>
<reference evidence="3" key="3">
    <citation type="submission" date="2015-04" db="UniProtKB">
        <authorList>
            <consortium name="EnsemblPlants"/>
        </authorList>
    </citation>
    <scope>IDENTIFICATION</scope>
    <source>
        <strain evidence="3">cv. Jemalong A17</strain>
    </source>
</reference>
<dbReference type="EnsemblPlants" id="KEH30306">
    <property type="protein sequence ID" value="KEH30306"/>
    <property type="gene ID" value="MTR_4g066700"/>
</dbReference>
<name>A0A072ULQ1_MEDTR</name>
<keyword evidence="1" id="KW-1133">Transmembrane helix</keyword>
<reference evidence="2 4" key="2">
    <citation type="journal article" date="2014" name="BMC Genomics">
        <title>An improved genome release (version Mt4.0) for the model legume Medicago truncatula.</title>
        <authorList>
            <person name="Tang H."/>
            <person name="Krishnakumar V."/>
            <person name="Bidwell S."/>
            <person name="Rosen B."/>
            <person name="Chan A."/>
            <person name="Zhou S."/>
            <person name="Gentzbittel L."/>
            <person name="Childs K.L."/>
            <person name="Yandell M."/>
            <person name="Gundlach H."/>
            <person name="Mayer K.F."/>
            <person name="Schwartz D.C."/>
            <person name="Town C.D."/>
        </authorList>
    </citation>
    <scope>GENOME REANNOTATION</scope>
    <source>
        <strain evidence="2">A17</strain>
        <strain evidence="3 4">cv. Jemalong A17</strain>
    </source>
</reference>
<keyword evidence="4" id="KW-1185">Reference proteome</keyword>
<evidence type="ECO:0000256" key="1">
    <source>
        <dbReference type="SAM" id="Phobius"/>
    </source>
</evidence>
<protein>
    <submittedName>
        <fullName evidence="2">Transmembrane protein, putative</fullName>
    </submittedName>
</protein>
<feature type="transmembrane region" description="Helical" evidence="1">
    <location>
        <begin position="55"/>
        <end position="81"/>
    </location>
</feature>
<accession>A0A072ULQ1</accession>
<keyword evidence="1" id="KW-0472">Membrane</keyword>
<evidence type="ECO:0000313" key="2">
    <source>
        <dbReference type="EMBL" id="KEH30306.1"/>
    </source>
</evidence>
<dbReference type="AlphaFoldDB" id="A0A072ULQ1"/>
<keyword evidence="1 2" id="KW-0812">Transmembrane</keyword>
<dbReference type="EMBL" id="CM001220">
    <property type="protein sequence ID" value="KEH30306.1"/>
    <property type="molecule type" value="Genomic_DNA"/>
</dbReference>
<dbReference type="Proteomes" id="UP000002051">
    <property type="component" value="Chromosome 4"/>
</dbReference>
<dbReference type="HOGENOM" id="CLU_1984895_0_0_1"/>
<dbReference type="PaxDb" id="3880-AES74656"/>
<organism evidence="2 4">
    <name type="scientific">Medicago truncatula</name>
    <name type="common">Barrel medic</name>
    <name type="synonym">Medicago tribuloides</name>
    <dbReference type="NCBI Taxonomy" id="3880"/>
    <lineage>
        <taxon>Eukaryota</taxon>
        <taxon>Viridiplantae</taxon>
        <taxon>Streptophyta</taxon>
        <taxon>Embryophyta</taxon>
        <taxon>Tracheophyta</taxon>
        <taxon>Spermatophyta</taxon>
        <taxon>Magnoliopsida</taxon>
        <taxon>eudicotyledons</taxon>
        <taxon>Gunneridae</taxon>
        <taxon>Pentapetalae</taxon>
        <taxon>rosids</taxon>
        <taxon>fabids</taxon>
        <taxon>Fabales</taxon>
        <taxon>Fabaceae</taxon>
        <taxon>Papilionoideae</taxon>
        <taxon>50 kb inversion clade</taxon>
        <taxon>NPAAA clade</taxon>
        <taxon>Hologalegina</taxon>
        <taxon>IRL clade</taxon>
        <taxon>Trifolieae</taxon>
        <taxon>Medicago</taxon>
    </lineage>
</organism>
<proteinExistence type="predicted"/>
<reference evidence="2 4" key="1">
    <citation type="journal article" date="2011" name="Nature">
        <title>The Medicago genome provides insight into the evolution of rhizobial symbioses.</title>
        <authorList>
            <person name="Young N.D."/>
            <person name="Debelle F."/>
            <person name="Oldroyd G.E."/>
            <person name="Geurts R."/>
            <person name="Cannon S.B."/>
            <person name="Udvardi M.K."/>
            <person name="Benedito V.A."/>
            <person name="Mayer K.F."/>
            <person name="Gouzy J."/>
            <person name="Schoof H."/>
            <person name="Van de Peer Y."/>
            <person name="Proost S."/>
            <person name="Cook D.R."/>
            <person name="Meyers B.C."/>
            <person name="Spannagl M."/>
            <person name="Cheung F."/>
            <person name="De Mita S."/>
            <person name="Krishnakumar V."/>
            <person name="Gundlach H."/>
            <person name="Zhou S."/>
            <person name="Mudge J."/>
            <person name="Bharti A.K."/>
            <person name="Murray J.D."/>
            <person name="Naoumkina M.A."/>
            <person name="Rosen B."/>
            <person name="Silverstein K.A."/>
            <person name="Tang H."/>
            <person name="Rombauts S."/>
            <person name="Zhao P.X."/>
            <person name="Zhou P."/>
            <person name="Barbe V."/>
            <person name="Bardou P."/>
            <person name="Bechner M."/>
            <person name="Bellec A."/>
            <person name="Berger A."/>
            <person name="Berges H."/>
            <person name="Bidwell S."/>
            <person name="Bisseling T."/>
            <person name="Choisne N."/>
            <person name="Couloux A."/>
            <person name="Denny R."/>
            <person name="Deshpande S."/>
            <person name="Dai X."/>
            <person name="Doyle J.J."/>
            <person name="Dudez A.M."/>
            <person name="Farmer A.D."/>
            <person name="Fouteau S."/>
            <person name="Franken C."/>
            <person name="Gibelin C."/>
            <person name="Gish J."/>
            <person name="Goldstein S."/>
            <person name="Gonzalez A.J."/>
            <person name="Green P.J."/>
            <person name="Hallab A."/>
            <person name="Hartog M."/>
            <person name="Hua A."/>
            <person name="Humphray S.J."/>
            <person name="Jeong D.H."/>
            <person name="Jing Y."/>
            <person name="Jocker A."/>
            <person name="Kenton S.M."/>
            <person name="Kim D.J."/>
            <person name="Klee K."/>
            <person name="Lai H."/>
            <person name="Lang C."/>
            <person name="Lin S."/>
            <person name="Macmil S.L."/>
            <person name="Magdelenat G."/>
            <person name="Matthews L."/>
            <person name="McCorrison J."/>
            <person name="Monaghan E.L."/>
            <person name="Mun J.H."/>
            <person name="Najar F.Z."/>
            <person name="Nicholson C."/>
            <person name="Noirot C."/>
            <person name="O'Bleness M."/>
            <person name="Paule C.R."/>
            <person name="Poulain J."/>
            <person name="Prion F."/>
            <person name="Qin B."/>
            <person name="Qu C."/>
            <person name="Retzel E.F."/>
            <person name="Riddle C."/>
            <person name="Sallet E."/>
            <person name="Samain S."/>
            <person name="Samson N."/>
            <person name="Sanders I."/>
            <person name="Saurat O."/>
            <person name="Scarpelli C."/>
            <person name="Schiex T."/>
            <person name="Segurens B."/>
            <person name="Severin A.J."/>
            <person name="Sherrier D.J."/>
            <person name="Shi R."/>
            <person name="Sims S."/>
            <person name="Singer S.R."/>
            <person name="Sinharoy S."/>
            <person name="Sterck L."/>
            <person name="Viollet A."/>
            <person name="Wang B.B."/>
            <person name="Wang K."/>
            <person name="Wang M."/>
            <person name="Wang X."/>
            <person name="Warfsmann J."/>
            <person name="Weissenbach J."/>
            <person name="White D.D."/>
            <person name="White J.D."/>
            <person name="Wiley G.B."/>
            <person name="Wincker P."/>
            <person name="Xing Y."/>
            <person name="Yang L."/>
            <person name="Yao Z."/>
            <person name="Ying F."/>
            <person name="Zhai J."/>
            <person name="Zhou L."/>
            <person name="Zuber A."/>
            <person name="Denarie J."/>
            <person name="Dixon R.A."/>
            <person name="May G.D."/>
            <person name="Schwartz D.C."/>
            <person name="Rogers J."/>
            <person name="Quetier F."/>
            <person name="Town C.D."/>
            <person name="Roe B.A."/>
        </authorList>
    </citation>
    <scope>NUCLEOTIDE SEQUENCE [LARGE SCALE GENOMIC DNA]</scope>
    <source>
        <strain evidence="2">A17</strain>
        <strain evidence="3 4">cv. Jemalong A17</strain>
    </source>
</reference>
<sequence>MGDIKHEERIGLIANYFILQVLNLSYKALGSYLSSYRALGRSHPPASLSTSPGSAPTFFVVSPVITRTFSVFCGFTCGILCKFRRKHISCRFCQGFRFPGEVIPYDFRIRRKDVSAGNVKLFAGRK</sequence>